<proteinExistence type="predicted"/>
<feature type="compositionally biased region" description="Basic and acidic residues" evidence="1">
    <location>
        <begin position="278"/>
        <end position="300"/>
    </location>
</feature>
<name>A0AAV9ZLD3_9AGAR</name>
<comment type="caution">
    <text evidence="2">The sequence shown here is derived from an EMBL/GenBank/DDBJ whole genome shotgun (WGS) entry which is preliminary data.</text>
</comment>
<dbReference type="EMBL" id="JAWWNJ010000132">
    <property type="protein sequence ID" value="KAK6985076.1"/>
    <property type="molecule type" value="Genomic_DNA"/>
</dbReference>
<feature type="region of interest" description="Disordered" evidence="1">
    <location>
        <begin position="219"/>
        <end position="351"/>
    </location>
</feature>
<feature type="compositionally biased region" description="Polar residues" evidence="1">
    <location>
        <begin position="319"/>
        <end position="330"/>
    </location>
</feature>
<accession>A0AAV9ZLD3</accession>
<evidence type="ECO:0000313" key="3">
    <source>
        <dbReference type="Proteomes" id="UP001362999"/>
    </source>
</evidence>
<gene>
    <name evidence="2" type="ORF">R3P38DRAFT_2805803</name>
</gene>
<feature type="compositionally biased region" description="Basic and acidic residues" evidence="1">
    <location>
        <begin position="224"/>
        <end position="251"/>
    </location>
</feature>
<feature type="compositionally biased region" description="Polar residues" evidence="1">
    <location>
        <begin position="1"/>
        <end position="14"/>
    </location>
</feature>
<feature type="compositionally biased region" description="Polar residues" evidence="1">
    <location>
        <begin position="258"/>
        <end position="268"/>
    </location>
</feature>
<dbReference type="AlphaFoldDB" id="A0AAV9ZLD3"/>
<reference evidence="2 3" key="1">
    <citation type="journal article" date="2024" name="J Genomics">
        <title>Draft genome sequencing and assembly of Favolaschia claudopus CIRM-BRFM 2984 isolated from oak limbs.</title>
        <authorList>
            <person name="Navarro D."/>
            <person name="Drula E."/>
            <person name="Chaduli D."/>
            <person name="Cazenave R."/>
            <person name="Ahrendt S."/>
            <person name="Wang J."/>
            <person name="Lipzen A."/>
            <person name="Daum C."/>
            <person name="Barry K."/>
            <person name="Grigoriev I.V."/>
            <person name="Favel A."/>
            <person name="Rosso M.N."/>
            <person name="Martin F."/>
        </authorList>
    </citation>
    <scope>NUCLEOTIDE SEQUENCE [LARGE SCALE GENOMIC DNA]</scope>
    <source>
        <strain evidence="2 3">CIRM-BRFM 2984</strain>
    </source>
</reference>
<feature type="compositionally biased region" description="Basic and acidic residues" evidence="1">
    <location>
        <begin position="336"/>
        <end position="351"/>
    </location>
</feature>
<sequence>MTMKFQNQKSSNGTRAAACQRNGQDRKQLEKGVRVITRYTKQDWKKQYFEAGKAESRKINEKKGGNGCCACAKVQVIEEADMIAGSGPAEVRDGRGKDVLEINERVSGVNQSREDVSGQPCTNTIDRAWGCEHERKPEQDRDGHRWKQKEGKTSRRKSQRLSGVCGGETASDRERCKGPGKALKIACNANREKRVRVPKQTQIRKHEVRSAMCCSSDGKAASRVLERDRAASEKIEGGEHNKNPKNVEKQTRLGLEAESSSGMTNHSRATVGVLGPDACRHDNPSSKAEEKMKEGKERGCIRSRSGSIQVRDVDRSFESRQNFMGNQSKQGPAAILDDRTQERCSSRKCET</sequence>
<feature type="compositionally biased region" description="Basic and acidic residues" evidence="1">
    <location>
        <begin position="130"/>
        <end position="153"/>
    </location>
</feature>
<evidence type="ECO:0000256" key="1">
    <source>
        <dbReference type="SAM" id="MobiDB-lite"/>
    </source>
</evidence>
<keyword evidence="3" id="KW-1185">Reference proteome</keyword>
<organism evidence="2 3">
    <name type="scientific">Favolaschia claudopus</name>
    <dbReference type="NCBI Taxonomy" id="2862362"/>
    <lineage>
        <taxon>Eukaryota</taxon>
        <taxon>Fungi</taxon>
        <taxon>Dikarya</taxon>
        <taxon>Basidiomycota</taxon>
        <taxon>Agaricomycotina</taxon>
        <taxon>Agaricomycetes</taxon>
        <taxon>Agaricomycetidae</taxon>
        <taxon>Agaricales</taxon>
        <taxon>Marasmiineae</taxon>
        <taxon>Mycenaceae</taxon>
        <taxon>Favolaschia</taxon>
    </lineage>
</organism>
<protein>
    <submittedName>
        <fullName evidence="2">Uncharacterized protein</fullName>
    </submittedName>
</protein>
<evidence type="ECO:0000313" key="2">
    <source>
        <dbReference type="EMBL" id="KAK6985076.1"/>
    </source>
</evidence>
<dbReference type="Proteomes" id="UP001362999">
    <property type="component" value="Unassembled WGS sequence"/>
</dbReference>
<feature type="region of interest" description="Disordered" evidence="1">
    <location>
        <begin position="130"/>
        <end position="176"/>
    </location>
</feature>
<feature type="region of interest" description="Disordered" evidence="1">
    <location>
        <begin position="1"/>
        <end position="27"/>
    </location>
</feature>